<feature type="coiled-coil region" evidence="2">
    <location>
        <begin position="152"/>
        <end position="179"/>
    </location>
</feature>
<name>Q2R8A7_ORYSJ</name>
<evidence type="ECO:0000313" key="6">
    <source>
        <dbReference type="Proteomes" id="UP000000763"/>
    </source>
</evidence>
<dbReference type="EMBL" id="AC147811">
    <property type="protein sequence ID" value="AAX95200.1"/>
    <property type="molecule type" value="Genomic_DNA"/>
</dbReference>
<dbReference type="SUPFAM" id="SSF57756">
    <property type="entry name" value="Retrovirus zinc finger-like domains"/>
    <property type="match status" value="1"/>
</dbReference>
<dbReference type="SMART" id="SM00343">
    <property type="entry name" value="ZnF_C2HC"/>
    <property type="match status" value="1"/>
</dbReference>
<keyword evidence="1" id="KW-0863">Zinc-finger</keyword>
<dbReference type="Gene3D" id="4.10.60.10">
    <property type="entry name" value="Zinc finger, CCHC-type"/>
    <property type="match status" value="1"/>
</dbReference>
<feature type="region of interest" description="Disordered" evidence="3">
    <location>
        <begin position="180"/>
        <end position="227"/>
    </location>
</feature>
<dbReference type="Proteomes" id="UP000000763">
    <property type="component" value="Chromosome 11"/>
</dbReference>
<reference evidence="6" key="2">
    <citation type="journal article" date="2008" name="Nucleic Acids Res.">
        <title>The rice annotation project database (RAP-DB): 2008 update.</title>
        <authorList>
            <consortium name="The rice annotation project (RAP)"/>
        </authorList>
    </citation>
    <scope>GENOME REANNOTATION</scope>
    <source>
        <strain evidence="6">cv. Nipponbare</strain>
    </source>
</reference>
<dbReference type="PROSITE" id="PS00141">
    <property type="entry name" value="ASP_PROTEASE"/>
    <property type="match status" value="1"/>
</dbReference>
<dbReference type="Gene3D" id="2.40.70.10">
    <property type="entry name" value="Acid Proteases"/>
    <property type="match status" value="1"/>
</dbReference>
<evidence type="ECO:0000256" key="1">
    <source>
        <dbReference type="PROSITE-ProRule" id="PRU00047"/>
    </source>
</evidence>
<dbReference type="SUPFAM" id="SSF50630">
    <property type="entry name" value="Acid proteases"/>
    <property type="match status" value="1"/>
</dbReference>
<sequence length="844" mass="92281">MAGHPPNHRGEGMIDFVAELARMTLVVGYPDAPEYTTIPPLSVELPHRVRLEVHGYVGTCLANMAVEASGGTADHACQEAAYLMMARLRERHNYIFHDTAYRYHPRRANSDDVSSFRPTAGENDTTFGHMCAVMRGLDRMHSDLHKATKALNDGKLMRIVALKDEIARLKKENAQLKGLPAPGGVRIRTTPRKRTTAPVRIQLAPRNPPPAAAPAAPPVPPAVPAAPAPAPAFTLSFAPASAARGSASGTGGWLSATPSGSGETDLSGSRSRSEGPGCLFGMVYTRTGSRATGEGSNGEERADGVHPNSDSGNGPPPLPENPTLAQVMAHQTQMMAAMMQQMQQQHQQMHQRMMQHAEQQHQQFGPPPPQSKLPEFLRVRPPTFSSTTNPMEANDWLHAIEKKLNLLQCNDQEKVAFATHQLQGPASAWWDNHMATRPPGTEVTWAEFCRSFRKAQVPDGVVAQKKREFRALHQGNRTVTEYLHEFNRLARYAPEDVRTDAEKQEKFMAGLDDELTNQLISGDYADFERLVDKAIRQEDQRNKMDRKRKAAQFRAPQGSHQRPRLTPGQQGGPTTMIVRQHRPFNPSNFHQGTSGSQNHHGSQPNRGTAPRPPMAPAQSGQPAQAKKETGAKPGSCFNCGELGHFADKCPKPRRAGPRFIQARVNHASTEEAQAAPEVVLGTFPVNSIPATVLFDSGATHSFISKKFVGMHGLIREELSTPMRVHIVTPRNLAQISGLFCVLNPCPGPARAKLNWGLSLGPLTSSSAQKHYTSEKGGNNSKAEYNHRTQQATPTMQTCKGNTRTAQPTHLDYSVLGRFIKCETNHGESGRPPITAGTAIRIVLL</sequence>
<evidence type="ECO:0000259" key="4">
    <source>
        <dbReference type="PROSITE" id="PS50158"/>
    </source>
</evidence>
<dbReference type="GO" id="GO:0008270">
    <property type="term" value="F:zinc ion binding"/>
    <property type="evidence" value="ECO:0007669"/>
    <property type="project" value="UniProtKB-KW"/>
</dbReference>
<evidence type="ECO:0000256" key="3">
    <source>
        <dbReference type="SAM" id="MobiDB-lite"/>
    </source>
</evidence>
<gene>
    <name evidence="5" type="ordered locus">LOC_Os11g12850</name>
</gene>
<dbReference type="PANTHER" id="PTHR15503:SF45">
    <property type="entry name" value="RNA-DIRECTED DNA POLYMERASE HOMOLOG"/>
    <property type="match status" value="1"/>
</dbReference>
<keyword evidence="1" id="KW-0479">Metal-binding</keyword>
<dbReference type="PANTHER" id="PTHR15503">
    <property type="entry name" value="LDOC1 RELATED"/>
    <property type="match status" value="1"/>
</dbReference>
<feature type="compositionally biased region" description="Polar residues" evidence="3">
    <location>
        <begin position="585"/>
        <end position="606"/>
    </location>
</feature>
<dbReference type="GO" id="GO:0003676">
    <property type="term" value="F:nucleic acid binding"/>
    <property type="evidence" value="ECO:0007669"/>
    <property type="project" value="InterPro"/>
</dbReference>
<evidence type="ECO:0000256" key="2">
    <source>
        <dbReference type="SAM" id="Coils"/>
    </source>
</evidence>
<feature type="region of interest" description="Disordered" evidence="3">
    <location>
        <begin position="538"/>
        <end position="631"/>
    </location>
</feature>
<accession>Q2R8A7</accession>
<dbReference type="InterPro" id="IPR001969">
    <property type="entry name" value="Aspartic_peptidase_AS"/>
</dbReference>
<dbReference type="InterPro" id="IPR036875">
    <property type="entry name" value="Znf_CCHC_sf"/>
</dbReference>
<dbReference type="Pfam" id="PF00098">
    <property type="entry name" value="zf-CCHC"/>
    <property type="match status" value="1"/>
</dbReference>
<feature type="compositionally biased region" description="Polar residues" evidence="3">
    <location>
        <begin position="256"/>
        <end position="270"/>
    </location>
</feature>
<keyword evidence="1" id="KW-0862">Zinc</keyword>
<feature type="region of interest" description="Disordered" evidence="3">
    <location>
        <begin position="242"/>
        <end position="320"/>
    </location>
</feature>
<dbReference type="InterPro" id="IPR032567">
    <property type="entry name" value="RTL1-rel"/>
</dbReference>
<organism evidence="5 6">
    <name type="scientific">Oryza sativa subsp. japonica</name>
    <name type="common">Rice</name>
    <dbReference type="NCBI Taxonomy" id="39947"/>
    <lineage>
        <taxon>Eukaryota</taxon>
        <taxon>Viridiplantae</taxon>
        <taxon>Streptophyta</taxon>
        <taxon>Embryophyta</taxon>
        <taxon>Tracheophyta</taxon>
        <taxon>Spermatophyta</taxon>
        <taxon>Magnoliopsida</taxon>
        <taxon>Liliopsida</taxon>
        <taxon>Poales</taxon>
        <taxon>Poaceae</taxon>
        <taxon>BOP clade</taxon>
        <taxon>Oryzoideae</taxon>
        <taxon>Oryzeae</taxon>
        <taxon>Oryzinae</taxon>
        <taxon>Oryza</taxon>
        <taxon>Oryza sativa</taxon>
    </lineage>
</organism>
<dbReference type="InterPro" id="IPR021109">
    <property type="entry name" value="Peptidase_aspartic_dom_sf"/>
</dbReference>
<feature type="domain" description="CCHC-type" evidence="4">
    <location>
        <begin position="636"/>
        <end position="651"/>
    </location>
</feature>
<dbReference type="CDD" id="cd00303">
    <property type="entry name" value="retropepsin_like"/>
    <property type="match status" value="1"/>
</dbReference>
<reference evidence="6" key="1">
    <citation type="journal article" date="2005" name="Nature">
        <title>The map-based sequence of the rice genome.</title>
        <authorList>
            <consortium name="International rice genome sequencing project (IRGSP)"/>
            <person name="Matsumoto T."/>
            <person name="Wu J."/>
            <person name="Kanamori H."/>
            <person name="Katayose Y."/>
            <person name="Fujisawa M."/>
            <person name="Namiki N."/>
            <person name="Mizuno H."/>
            <person name="Yamamoto K."/>
            <person name="Antonio B.A."/>
            <person name="Baba T."/>
            <person name="Sakata K."/>
            <person name="Nagamura Y."/>
            <person name="Aoki H."/>
            <person name="Arikawa K."/>
            <person name="Arita K."/>
            <person name="Bito T."/>
            <person name="Chiden Y."/>
            <person name="Fujitsuka N."/>
            <person name="Fukunaka R."/>
            <person name="Hamada M."/>
            <person name="Harada C."/>
            <person name="Hayashi A."/>
            <person name="Hijishita S."/>
            <person name="Honda M."/>
            <person name="Hosokawa S."/>
            <person name="Ichikawa Y."/>
            <person name="Idonuma A."/>
            <person name="Iijima M."/>
            <person name="Ikeda M."/>
            <person name="Ikeno M."/>
            <person name="Ito K."/>
            <person name="Ito S."/>
            <person name="Ito T."/>
            <person name="Ito Y."/>
            <person name="Ito Y."/>
            <person name="Iwabuchi A."/>
            <person name="Kamiya K."/>
            <person name="Karasawa W."/>
            <person name="Kurita K."/>
            <person name="Katagiri S."/>
            <person name="Kikuta A."/>
            <person name="Kobayashi H."/>
            <person name="Kobayashi N."/>
            <person name="Machita K."/>
            <person name="Maehara T."/>
            <person name="Masukawa M."/>
            <person name="Mizubayashi T."/>
            <person name="Mukai Y."/>
            <person name="Nagasaki H."/>
            <person name="Nagata Y."/>
            <person name="Naito S."/>
            <person name="Nakashima M."/>
            <person name="Nakama Y."/>
            <person name="Nakamichi Y."/>
            <person name="Nakamura M."/>
            <person name="Meguro A."/>
            <person name="Negishi M."/>
            <person name="Ohta I."/>
            <person name="Ohta T."/>
            <person name="Okamoto M."/>
            <person name="Ono N."/>
            <person name="Saji S."/>
            <person name="Sakaguchi M."/>
            <person name="Sakai K."/>
            <person name="Shibata M."/>
            <person name="Shimokawa T."/>
            <person name="Song J."/>
            <person name="Takazaki Y."/>
            <person name="Terasawa K."/>
            <person name="Tsugane M."/>
            <person name="Tsuji K."/>
            <person name="Ueda S."/>
            <person name="Waki K."/>
            <person name="Yamagata H."/>
            <person name="Yamamoto M."/>
            <person name="Yamamoto S."/>
            <person name="Yamane H."/>
            <person name="Yoshiki S."/>
            <person name="Yoshihara R."/>
            <person name="Yukawa K."/>
            <person name="Zhong H."/>
            <person name="Yano M."/>
            <person name="Yuan Q."/>
            <person name="Ouyang S."/>
            <person name="Liu J."/>
            <person name="Jones K.M."/>
            <person name="Gansberger K."/>
            <person name="Moffat K."/>
            <person name="Hill J."/>
            <person name="Bera J."/>
            <person name="Fadrosh D."/>
            <person name="Jin S."/>
            <person name="Johri S."/>
            <person name="Kim M."/>
            <person name="Overton L."/>
            <person name="Reardon M."/>
            <person name="Tsitrin T."/>
            <person name="Vuong H."/>
            <person name="Weaver B."/>
            <person name="Ciecko A."/>
            <person name="Tallon L."/>
            <person name="Jackson J."/>
            <person name="Pai G."/>
            <person name="Aken S.V."/>
            <person name="Utterback T."/>
            <person name="Reidmuller S."/>
            <person name="Feldblyum T."/>
            <person name="Hsiao J."/>
            <person name="Zismann V."/>
            <person name="Iobst S."/>
            <person name="de Vazeille A.R."/>
            <person name="Buell C.R."/>
            <person name="Ying K."/>
            <person name="Li Y."/>
            <person name="Lu T."/>
            <person name="Huang Y."/>
            <person name="Zhao Q."/>
            <person name="Feng Q."/>
            <person name="Zhang L."/>
            <person name="Zhu J."/>
            <person name="Weng Q."/>
            <person name="Mu J."/>
            <person name="Lu Y."/>
            <person name="Fan D."/>
            <person name="Liu Y."/>
            <person name="Guan J."/>
            <person name="Zhang Y."/>
            <person name="Yu S."/>
            <person name="Liu X."/>
            <person name="Zhang Y."/>
            <person name="Hong G."/>
            <person name="Han B."/>
            <person name="Choisne N."/>
            <person name="Demange N."/>
            <person name="Orjeda G."/>
            <person name="Samain S."/>
            <person name="Cattolico L."/>
            <person name="Pelletier E."/>
            <person name="Couloux A."/>
            <person name="Segurens B."/>
            <person name="Wincker P."/>
            <person name="D'Hont A."/>
            <person name="Scarpelli C."/>
            <person name="Weissenbach J."/>
            <person name="Salanoubat M."/>
            <person name="Quetier F."/>
            <person name="Yu Y."/>
            <person name="Kim H.R."/>
            <person name="Rambo T."/>
            <person name="Currie J."/>
            <person name="Collura K."/>
            <person name="Luo M."/>
            <person name="Yang T."/>
            <person name="Ammiraju J.S.S."/>
            <person name="Engler F."/>
            <person name="Soderlund C."/>
            <person name="Wing R.A."/>
            <person name="Palmer L.E."/>
            <person name="de la Bastide M."/>
            <person name="Spiegel L."/>
            <person name="Nascimento L."/>
            <person name="Zutavern T."/>
            <person name="O'Shaughnessy A."/>
            <person name="Dike S."/>
            <person name="Dedhia N."/>
            <person name="Preston R."/>
            <person name="Balija V."/>
            <person name="McCombie W.R."/>
            <person name="Chow T."/>
            <person name="Chen H."/>
            <person name="Chung M."/>
            <person name="Chen C."/>
            <person name="Shaw J."/>
            <person name="Wu H."/>
            <person name="Hsiao K."/>
            <person name="Chao Y."/>
            <person name="Chu M."/>
            <person name="Cheng C."/>
            <person name="Hour A."/>
            <person name="Lee P."/>
            <person name="Lin S."/>
            <person name="Lin Y."/>
            <person name="Liou J."/>
            <person name="Liu S."/>
            <person name="Hsing Y."/>
            <person name="Raghuvanshi S."/>
            <person name="Mohanty A."/>
            <person name="Bharti A.K."/>
            <person name="Gaur A."/>
            <person name="Gupta V."/>
            <person name="Kumar D."/>
            <person name="Ravi V."/>
            <person name="Vij S."/>
            <person name="Kapur A."/>
            <person name="Khurana P."/>
            <person name="Khurana P."/>
            <person name="Khurana J.P."/>
            <person name="Tyagi A.K."/>
            <person name="Gaikwad K."/>
            <person name="Singh A."/>
            <person name="Dalal V."/>
            <person name="Srivastava S."/>
            <person name="Dixit A."/>
            <person name="Pal A.K."/>
            <person name="Ghazi I.A."/>
            <person name="Yadav M."/>
            <person name="Pandit A."/>
            <person name="Bhargava A."/>
            <person name="Sureshbabu K."/>
            <person name="Batra K."/>
            <person name="Sharma T.R."/>
            <person name="Mohapatra T."/>
            <person name="Singh N.K."/>
            <person name="Messing J."/>
            <person name="Nelson A.B."/>
            <person name="Fuks G."/>
            <person name="Kavchok S."/>
            <person name="Keizer G."/>
            <person name="Linton E."/>
            <person name="Llaca V."/>
            <person name="Song R."/>
            <person name="Tanyolac B."/>
            <person name="Young S."/>
            <person name="Ho-Il K."/>
            <person name="Hahn J.H."/>
            <person name="Sangsakoo G."/>
            <person name="Vanavichit A."/>
            <person name="de Mattos Luiz.A.T."/>
            <person name="Zimmer P.D."/>
            <person name="Malone G."/>
            <person name="Dellagostin O."/>
            <person name="de Oliveira A.C."/>
            <person name="Bevan M."/>
            <person name="Bancroft I."/>
            <person name="Minx P."/>
            <person name="Cordum H."/>
            <person name="Wilson R."/>
            <person name="Cheng Z."/>
            <person name="Jin W."/>
            <person name="Jiang J."/>
            <person name="Leong S.A."/>
            <person name="Iwama H."/>
            <person name="Gojobori T."/>
            <person name="Itoh T."/>
            <person name="Niimura Y."/>
            <person name="Fujii Y."/>
            <person name="Habara T."/>
            <person name="Sakai H."/>
            <person name="Sato Y."/>
            <person name="Wilson G."/>
            <person name="Kumar K."/>
            <person name="McCouch S."/>
            <person name="Juretic N."/>
            <person name="Hoen D."/>
            <person name="Wright S."/>
            <person name="Bruskiewich R."/>
            <person name="Bureau T."/>
            <person name="Miyao A."/>
            <person name="Hirochika H."/>
            <person name="Nishikawa T."/>
            <person name="Kadowaki K."/>
            <person name="Sugiura M."/>
            <person name="Burr B."/>
            <person name="Sasaki T."/>
        </authorList>
    </citation>
    <scope>NUCLEOTIDE SEQUENCE [LARGE SCALE GENOMIC DNA]</scope>
    <source>
        <strain evidence="6">cv. Nipponbare</strain>
    </source>
</reference>
<dbReference type="Pfam" id="PF03732">
    <property type="entry name" value="Retrotrans_gag"/>
    <property type="match status" value="1"/>
</dbReference>
<dbReference type="AlphaFoldDB" id="Q2R8A7"/>
<dbReference type="GO" id="GO:0006508">
    <property type="term" value="P:proteolysis"/>
    <property type="evidence" value="ECO:0007669"/>
    <property type="project" value="InterPro"/>
</dbReference>
<feature type="compositionally biased region" description="Pro residues" evidence="3">
    <location>
        <begin position="206"/>
        <end position="227"/>
    </location>
</feature>
<protein>
    <submittedName>
        <fullName evidence="5">Retrotransposon protein, putative, Ty3-gypsy sub-class</fullName>
    </submittedName>
</protein>
<dbReference type="InterPro" id="IPR001878">
    <property type="entry name" value="Znf_CCHC"/>
</dbReference>
<dbReference type="PROSITE" id="PS50158">
    <property type="entry name" value="ZF_CCHC"/>
    <property type="match status" value="1"/>
</dbReference>
<proteinExistence type="predicted"/>
<dbReference type="Pfam" id="PF08284">
    <property type="entry name" value="RVP_2"/>
    <property type="match status" value="1"/>
</dbReference>
<keyword evidence="2" id="KW-0175">Coiled coil</keyword>
<dbReference type="GO" id="GO:0004190">
    <property type="term" value="F:aspartic-type endopeptidase activity"/>
    <property type="evidence" value="ECO:0007669"/>
    <property type="project" value="InterPro"/>
</dbReference>
<dbReference type="InterPro" id="IPR005162">
    <property type="entry name" value="Retrotrans_gag_dom"/>
</dbReference>
<evidence type="ECO:0000313" key="5">
    <source>
        <dbReference type="EMBL" id="AAX95200.1"/>
    </source>
</evidence>